<dbReference type="Proteomes" id="UP000324222">
    <property type="component" value="Unassembled WGS sequence"/>
</dbReference>
<gene>
    <name evidence="1" type="ORF">E2C01_061211</name>
</gene>
<organism evidence="1 2">
    <name type="scientific">Portunus trituberculatus</name>
    <name type="common">Swimming crab</name>
    <name type="synonym">Neptunus trituberculatus</name>
    <dbReference type="NCBI Taxonomy" id="210409"/>
    <lineage>
        <taxon>Eukaryota</taxon>
        <taxon>Metazoa</taxon>
        <taxon>Ecdysozoa</taxon>
        <taxon>Arthropoda</taxon>
        <taxon>Crustacea</taxon>
        <taxon>Multicrustacea</taxon>
        <taxon>Malacostraca</taxon>
        <taxon>Eumalacostraca</taxon>
        <taxon>Eucarida</taxon>
        <taxon>Decapoda</taxon>
        <taxon>Pleocyemata</taxon>
        <taxon>Brachyura</taxon>
        <taxon>Eubrachyura</taxon>
        <taxon>Portunoidea</taxon>
        <taxon>Portunidae</taxon>
        <taxon>Portuninae</taxon>
        <taxon>Portunus</taxon>
    </lineage>
</organism>
<dbReference type="AlphaFoldDB" id="A0A5B7HB28"/>
<reference evidence="1 2" key="1">
    <citation type="submission" date="2019-05" db="EMBL/GenBank/DDBJ databases">
        <title>Another draft genome of Portunus trituberculatus and its Hox gene families provides insights of decapod evolution.</title>
        <authorList>
            <person name="Jeong J.-H."/>
            <person name="Song I."/>
            <person name="Kim S."/>
            <person name="Choi T."/>
            <person name="Kim D."/>
            <person name="Ryu S."/>
            <person name="Kim W."/>
        </authorList>
    </citation>
    <scope>NUCLEOTIDE SEQUENCE [LARGE SCALE GENOMIC DNA]</scope>
    <source>
        <tissue evidence="1">Muscle</tissue>
    </source>
</reference>
<proteinExistence type="predicted"/>
<evidence type="ECO:0000313" key="2">
    <source>
        <dbReference type="Proteomes" id="UP000324222"/>
    </source>
</evidence>
<name>A0A5B7HB28_PORTR</name>
<comment type="caution">
    <text evidence="1">The sequence shown here is derived from an EMBL/GenBank/DDBJ whole genome shotgun (WGS) entry which is preliminary data.</text>
</comment>
<sequence>MHTSLSTFNSTCIQNDLLRKYTFCHKTNSKRVTSAEKLKFLKEELDKKQNPLESLTHWLAQLHSQWIEASLLDNLLSTINTAFEKLAEHHLTEGKRRTGRKISSLYSGSIDFPKKIPQFINLSKATLTEKQ</sequence>
<keyword evidence="2" id="KW-1185">Reference proteome</keyword>
<protein>
    <submittedName>
        <fullName evidence="1">Uncharacterized protein</fullName>
    </submittedName>
</protein>
<accession>A0A5B7HB28</accession>
<evidence type="ECO:0000313" key="1">
    <source>
        <dbReference type="EMBL" id="MPC67049.1"/>
    </source>
</evidence>
<dbReference type="EMBL" id="VSRR010025700">
    <property type="protein sequence ID" value="MPC67049.1"/>
    <property type="molecule type" value="Genomic_DNA"/>
</dbReference>